<evidence type="ECO:0000256" key="6">
    <source>
        <dbReference type="ARBA" id="ARBA00023027"/>
    </source>
</evidence>
<feature type="domain" description="Deacetylase sirtuin-type" evidence="9">
    <location>
        <begin position="105"/>
        <end position="469"/>
    </location>
</feature>
<dbReference type="GO" id="GO:0070403">
    <property type="term" value="F:NAD+ binding"/>
    <property type="evidence" value="ECO:0007669"/>
    <property type="project" value="InterPro"/>
</dbReference>
<keyword evidence="3" id="KW-0808">Transferase</keyword>
<dbReference type="Gene3D" id="3.40.50.1220">
    <property type="entry name" value="TPP-binding domain"/>
    <property type="match status" value="1"/>
</dbReference>
<comment type="similarity">
    <text evidence="2">Belongs to the sirtuin family. Class I subfamily.</text>
</comment>
<evidence type="ECO:0000256" key="7">
    <source>
        <dbReference type="PROSITE-ProRule" id="PRU00236"/>
    </source>
</evidence>
<dbReference type="Proteomes" id="UP000070544">
    <property type="component" value="Unassembled WGS sequence"/>
</dbReference>
<proteinExistence type="inferred from homology"/>
<dbReference type="PANTHER" id="PTHR11085:SF9">
    <property type="entry name" value="NAD-DEPENDENT PROTEIN DEACETYLASE SIRTUIN-1"/>
    <property type="match status" value="1"/>
</dbReference>
<dbReference type="PROSITE" id="PS50305">
    <property type="entry name" value="SIRTUIN"/>
    <property type="match status" value="1"/>
</dbReference>
<dbReference type="InterPro" id="IPR029035">
    <property type="entry name" value="DHS-like_NAD/FAD-binding_dom"/>
</dbReference>
<dbReference type="Pfam" id="PF02146">
    <property type="entry name" value="SIR2"/>
    <property type="match status" value="1"/>
</dbReference>
<feature type="compositionally biased region" description="Basic and acidic residues" evidence="8">
    <location>
        <begin position="490"/>
        <end position="499"/>
    </location>
</feature>
<feature type="active site" description="Proton acceptor" evidence="7">
    <location>
        <position position="236"/>
    </location>
</feature>
<feature type="binding site" evidence="7">
    <location>
        <position position="247"/>
    </location>
    <ligand>
        <name>Zn(2+)</name>
        <dbReference type="ChEBI" id="CHEBI:29105"/>
    </ligand>
</feature>
<dbReference type="GO" id="GO:0046872">
    <property type="term" value="F:metal ion binding"/>
    <property type="evidence" value="ECO:0007669"/>
    <property type="project" value="UniProtKB-KW"/>
</dbReference>
<evidence type="ECO:0000256" key="4">
    <source>
        <dbReference type="ARBA" id="ARBA00022723"/>
    </source>
</evidence>
<dbReference type="SUPFAM" id="SSF52467">
    <property type="entry name" value="DHS-like NAD/FAD-binding domain"/>
    <property type="match status" value="1"/>
</dbReference>
<dbReference type="STRING" id="1344416.A0A139AA29"/>
<dbReference type="OrthoDB" id="420264at2759"/>
<feature type="region of interest" description="Disordered" evidence="8">
    <location>
        <begin position="395"/>
        <end position="435"/>
    </location>
</feature>
<feature type="binding site" evidence="7">
    <location>
        <position position="270"/>
    </location>
    <ligand>
        <name>Zn(2+)</name>
        <dbReference type="ChEBI" id="CHEBI:29105"/>
    </ligand>
</feature>
<gene>
    <name evidence="10" type="ORF">M427DRAFT_500166</name>
</gene>
<protein>
    <submittedName>
        <fullName evidence="10">DHS-like NAD/FAD-binding domain-containing protein</fullName>
    </submittedName>
</protein>
<evidence type="ECO:0000256" key="2">
    <source>
        <dbReference type="ARBA" id="ARBA00006924"/>
    </source>
</evidence>
<evidence type="ECO:0000313" key="11">
    <source>
        <dbReference type="Proteomes" id="UP000070544"/>
    </source>
</evidence>
<feature type="region of interest" description="Disordered" evidence="8">
    <location>
        <begin position="279"/>
        <end position="327"/>
    </location>
</feature>
<accession>A0A139AA29</accession>
<reference evidence="10 11" key="1">
    <citation type="journal article" date="2015" name="Genome Biol. Evol.">
        <title>Phylogenomic analyses indicate that early fungi evolved digesting cell walls of algal ancestors of land plants.</title>
        <authorList>
            <person name="Chang Y."/>
            <person name="Wang S."/>
            <person name="Sekimoto S."/>
            <person name="Aerts A.L."/>
            <person name="Choi C."/>
            <person name="Clum A."/>
            <person name="LaButti K.M."/>
            <person name="Lindquist E.A."/>
            <person name="Yee Ngan C."/>
            <person name="Ohm R.A."/>
            <person name="Salamov A.A."/>
            <person name="Grigoriev I.V."/>
            <person name="Spatafora J.W."/>
            <person name="Berbee M.L."/>
        </authorList>
    </citation>
    <scope>NUCLEOTIDE SEQUENCE [LARGE SCALE GENOMIC DNA]</scope>
    <source>
        <strain evidence="10 11">JEL478</strain>
    </source>
</reference>
<dbReference type="InterPro" id="IPR026590">
    <property type="entry name" value="Ssirtuin_cat_dom"/>
</dbReference>
<evidence type="ECO:0000256" key="8">
    <source>
        <dbReference type="SAM" id="MobiDB-lite"/>
    </source>
</evidence>
<evidence type="ECO:0000313" key="10">
    <source>
        <dbReference type="EMBL" id="KXS13587.1"/>
    </source>
</evidence>
<keyword evidence="11" id="KW-1185">Reference proteome</keyword>
<evidence type="ECO:0000256" key="3">
    <source>
        <dbReference type="ARBA" id="ARBA00022679"/>
    </source>
</evidence>
<dbReference type="AlphaFoldDB" id="A0A139AA29"/>
<dbReference type="InterPro" id="IPR050134">
    <property type="entry name" value="NAD-dep_sirtuin_deacylases"/>
</dbReference>
<organism evidence="10 11">
    <name type="scientific">Gonapodya prolifera (strain JEL478)</name>
    <name type="common">Monoblepharis prolifera</name>
    <dbReference type="NCBI Taxonomy" id="1344416"/>
    <lineage>
        <taxon>Eukaryota</taxon>
        <taxon>Fungi</taxon>
        <taxon>Fungi incertae sedis</taxon>
        <taxon>Chytridiomycota</taxon>
        <taxon>Chytridiomycota incertae sedis</taxon>
        <taxon>Monoblepharidomycetes</taxon>
        <taxon>Monoblepharidales</taxon>
        <taxon>Gonapodyaceae</taxon>
        <taxon>Gonapodya</taxon>
    </lineage>
</organism>
<evidence type="ECO:0000256" key="5">
    <source>
        <dbReference type="ARBA" id="ARBA00022833"/>
    </source>
</evidence>
<feature type="binding site" evidence="7">
    <location>
        <position position="244"/>
    </location>
    <ligand>
        <name>Zn(2+)</name>
        <dbReference type="ChEBI" id="CHEBI:29105"/>
    </ligand>
</feature>
<dbReference type="PANTHER" id="PTHR11085">
    <property type="entry name" value="NAD-DEPENDENT PROTEIN DEACYLASE SIRTUIN-5, MITOCHONDRIAL-RELATED"/>
    <property type="match status" value="1"/>
</dbReference>
<dbReference type="Gene3D" id="3.30.1600.10">
    <property type="entry name" value="SIR2/SIRT2 'Small Domain"/>
    <property type="match status" value="1"/>
</dbReference>
<dbReference type="InterPro" id="IPR026591">
    <property type="entry name" value="Sirtuin_cat_small_dom_sf"/>
</dbReference>
<keyword evidence="4 7" id="KW-0479">Metal-binding</keyword>
<dbReference type="GO" id="GO:0005634">
    <property type="term" value="C:nucleus"/>
    <property type="evidence" value="ECO:0007669"/>
    <property type="project" value="TreeGrafter"/>
</dbReference>
<keyword evidence="5 7" id="KW-0862">Zinc</keyword>
<comment type="cofactor">
    <cofactor evidence="1">
        <name>Zn(2+)</name>
        <dbReference type="ChEBI" id="CHEBI:29105"/>
    </cofactor>
</comment>
<feature type="compositionally biased region" description="Basic residues" evidence="8">
    <location>
        <begin position="282"/>
        <end position="297"/>
    </location>
</feature>
<dbReference type="GO" id="GO:0017136">
    <property type="term" value="F:histone deacetylase activity, NAD-dependent"/>
    <property type="evidence" value="ECO:0007669"/>
    <property type="project" value="TreeGrafter"/>
</dbReference>
<keyword evidence="6" id="KW-0520">NAD</keyword>
<dbReference type="EMBL" id="KQ965776">
    <property type="protein sequence ID" value="KXS13587.1"/>
    <property type="molecule type" value="Genomic_DNA"/>
</dbReference>
<evidence type="ECO:0000259" key="9">
    <source>
        <dbReference type="PROSITE" id="PS50305"/>
    </source>
</evidence>
<feature type="binding site" evidence="7">
    <location>
        <position position="273"/>
    </location>
    <ligand>
        <name>Zn(2+)</name>
        <dbReference type="ChEBI" id="CHEBI:29105"/>
    </ligand>
</feature>
<name>A0A139AA29_GONPJ</name>
<feature type="region of interest" description="Disordered" evidence="8">
    <location>
        <begin position="477"/>
        <end position="499"/>
    </location>
</feature>
<evidence type="ECO:0000256" key="1">
    <source>
        <dbReference type="ARBA" id="ARBA00001947"/>
    </source>
</evidence>
<feature type="compositionally biased region" description="Acidic residues" evidence="8">
    <location>
        <begin position="301"/>
        <end position="314"/>
    </location>
</feature>
<sequence>MASLYEDLMKHGVGSFVSRYANFALEALMERMKIWPCSQTFDFELDPTDFTDPSAASLYHAQLHGHFAPENPLSMTLDQLADSKRHASHLHQFYQALDGVARRRKRPDVRTPDDVVKALREAKNVMVIAGAGISTSLGIPDFRSATGIYATINPSDYDLTEPQEIFDIRFFRQNPKPFYKFSHHFVIDYSAITPSPTHFFLKALDEHEKLMRVYTQNIDGIEHHAGVPSDRVIQCHGTVETASCVTCGLTTVVHGSWVEKCMMEGSVALCPNCEQASDKASRSRRNVHQSKLGRKKQGRFEDDDDEDSENDFDDGSPNLGRGTGSARSGVMKPDCVFFHEALPTRVFSTFSAKDHDHADLVIVVGSSLRVPPVNQLVHMVPPNIPRVLINRERLPHVDGSKAHHGPRRRGSLLAEEKERKGTGMGTGTETHSDSEVVDGEVEELGAFDVEMLGSCDDVVTWLSSKLGWQLNLRLSSGGGAAVQNSSEGWESERGSKDNEAELPTAIRNSEAAEHVNVFHGEPRFKQFRRISERVFEFGKVER</sequence>
<dbReference type="InterPro" id="IPR003000">
    <property type="entry name" value="Sirtuin"/>
</dbReference>